<dbReference type="PANTHER" id="PTHR32282">
    <property type="entry name" value="BINDING PROTEIN TRANSPEPTIDASE, PUTATIVE-RELATED"/>
    <property type="match status" value="1"/>
</dbReference>
<keyword evidence="4" id="KW-1185">Reference proteome</keyword>
<dbReference type="EMBL" id="BOOB01000038">
    <property type="protein sequence ID" value="GIH34749.1"/>
    <property type="molecule type" value="Genomic_DNA"/>
</dbReference>
<dbReference type="SUPFAM" id="SSF56601">
    <property type="entry name" value="beta-lactamase/transpeptidase-like"/>
    <property type="match status" value="1"/>
</dbReference>
<dbReference type="Gene3D" id="3.40.710.10">
    <property type="entry name" value="DD-peptidase/beta-lactamase superfamily"/>
    <property type="match status" value="1"/>
</dbReference>
<sequence length="449" mass="47583">MKALLVFLCVAAVSAFGAVLLLLRSSADSGRVPVASGSSVTAVASPVTPKSVPTRKSVLLDAEGAVIEEFSGDCAGSAHPYLCRYVSERLLAEDPRLLTRDGLTIRTTIDQRLQRAAQQAVDAYVDRDDPQLATQVMIAPGEGVIRAMAASHDAGDGPAFQQGTTSMPYTLAAALAAGLRYGDGFAVSDEYQAQGYATLKNCAGQGAAEPTVVIHNREKGGKRFVTLRSGTRGAVNTFYLRLQEKVGLCETVSMAKGLGLRSADGKPLREIEPFTLGLTDADPVSVANSYASLAARGRFCEPMVITEIRDGSGTTRSFPPQCRQVLDPVVADAVTGVLSDVLANSRLKGIGREAAGMPGEGDQHRSAWYAGYTPDLASAVSLGDPRGAIRYPLVDVTMGGHRYRQVDGTSVPGLIWKQAMTEAARGTRETRFTRPDMRRFGGCHDACPN</sequence>
<organism evidence="3 4">
    <name type="scientific">Microbispora amethystogenes</name>
    <dbReference type="NCBI Taxonomy" id="1427754"/>
    <lineage>
        <taxon>Bacteria</taxon>
        <taxon>Bacillati</taxon>
        <taxon>Actinomycetota</taxon>
        <taxon>Actinomycetes</taxon>
        <taxon>Streptosporangiales</taxon>
        <taxon>Streptosporangiaceae</taxon>
        <taxon>Microbispora</taxon>
    </lineage>
</organism>
<evidence type="ECO:0000256" key="2">
    <source>
        <dbReference type="ARBA" id="ARBA00022679"/>
    </source>
</evidence>
<dbReference type="RefSeq" id="WP_204287529.1">
    <property type="nucleotide sequence ID" value="NZ_BAABEJ010000020.1"/>
</dbReference>
<keyword evidence="2" id="KW-0808">Transferase</keyword>
<evidence type="ECO:0008006" key="5">
    <source>
        <dbReference type="Google" id="ProtNLM"/>
    </source>
</evidence>
<dbReference type="InterPro" id="IPR012338">
    <property type="entry name" value="Beta-lactam/transpept-like"/>
</dbReference>
<dbReference type="Proteomes" id="UP000651728">
    <property type="component" value="Unassembled WGS sequence"/>
</dbReference>
<protein>
    <recommendedName>
        <fullName evidence="5">Penicillin-binding protein</fullName>
    </recommendedName>
</protein>
<dbReference type="InterPro" id="IPR050396">
    <property type="entry name" value="Glycosyltr_51/Transpeptidase"/>
</dbReference>
<name>A0ABQ4FJ04_9ACTN</name>
<evidence type="ECO:0000313" key="4">
    <source>
        <dbReference type="Proteomes" id="UP000651728"/>
    </source>
</evidence>
<gene>
    <name evidence="3" type="ORF">Mam01_49130</name>
</gene>
<reference evidence="3 4" key="1">
    <citation type="submission" date="2021-01" db="EMBL/GenBank/DDBJ databases">
        <title>Whole genome shotgun sequence of Microbispora amethystogenes NBRC 101907.</title>
        <authorList>
            <person name="Komaki H."/>
            <person name="Tamura T."/>
        </authorList>
    </citation>
    <scope>NUCLEOTIDE SEQUENCE [LARGE SCALE GENOMIC DNA]</scope>
    <source>
        <strain evidence="3 4">NBRC 101907</strain>
    </source>
</reference>
<keyword evidence="1" id="KW-0328">Glycosyltransferase</keyword>
<proteinExistence type="predicted"/>
<evidence type="ECO:0000256" key="1">
    <source>
        <dbReference type="ARBA" id="ARBA00022676"/>
    </source>
</evidence>
<evidence type="ECO:0000313" key="3">
    <source>
        <dbReference type="EMBL" id="GIH34749.1"/>
    </source>
</evidence>
<dbReference type="PANTHER" id="PTHR32282:SF33">
    <property type="entry name" value="PEPTIDOGLYCAN GLYCOSYLTRANSFERASE"/>
    <property type="match status" value="1"/>
</dbReference>
<comment type="caution">
    <text evidence="3">The sequence shown here is derived from an EMBL/GenBank/DDBJ whole genome shotgun (WGS) entry which is preliminary data.</text>
</comment>
<accession>A0ABQ4FJ04</accession>